<keyword evidence="3" id="KW-1185">Reference proteome</keyword>
<dbReference type="Proteomes" id="UP001156666">
    <property type="component" value="Unassembled WGS sequence"/>
</dbReference>
<organism evidence="2 3">
    <name type="scientific">Portibacter lacus</name>
    <dbReference type="NCBI Taxonomy" id="1099794"/>
    <lineage>
        <taxon>Bacteria</taxon>
        <taxon>Pseudomonadati</taxon>
        <taxon>Bacteroidota</taxon>
        <taxon>Saprospiria</taxon>
        <taxon>Saprospirales</taxon>
        <taxon>Haliscomenobacteraceae</taxon>
        <taxon>Portibacter</taxon>
    </lineage>
</organism>
<reference evidence="2" key="1">
    <citation type="journal article" date="2014" name="Int. J. Syst. Evol. Microbiol.">
        <title>Complete genome sequence of Corynebacterium casei LMG S-19264T (=DSM 44701T), isolated from a smear-ripened cheese.</title>
        <authorList>
            <consortium name="US DOE Joint Genome Institute (JGI-PGF)"/>
            <person name="Walter F."/>
            <person name="Albersmeier A."/>
            <person name="Kalinowski J."/>
            <person name="Ruckert C."/>
        </authorList>
    </citation>
    <scope>NUCLEOTIDE SEQUENCE</scope>
    <source>
        <strain evidence="2">NBRC 108769</strain>
    </source>
</reference>
<dbReference type="Pfam" id="PF00581">
    <property type="entry name" value="Rhodanese"/>
    <property type="match status" value="1"/>
</dbReference>
<gene>
    <name evidence="2" type="ORF">GCM10007940_47590</name>
</gene>
<sequence>MLYKYSITMKYYFIIISLFLIGCNTNSNSKSDPTSSTASATYNNIDVATFNQGLKGENSVVIDVRTPQEIAGGKIENAVELDYYDKEFASKIKALDPDKNYYLYCKAGTRSAKAAEIMIENGFKNVHNLKGGYTDWKKDSK</sequence>
<evidence type="ECO:0000313" key="2">
    <source>
        <dbReference type="EMBL" id="GLR20143.1"/>
    </source>
</evidence>
<comment type="caution">
    <text evidence="2">The sequence shown here is derived from an EMBL/GenBank/DDBJ whole genome shotgun (WGS) entry which is preliminary data.</text>
</comment>
<dbReference type="SUPFAM" id="SSF52821">
    <property type="entry name" value="Rhodanese/Cell cycle control phosphatase"/>
    <property type="match status" value="1"/>
</dbReference>
<accession>A0AA37WGR6</accession>
<dbReference type="AlphaFoldDB" id="A0AA37WGR6"/>
<dbReference type="InterPro" id="IPR050229">
    <property type="entry name" value="GlpE_sulfurtransferase"/>
</dbReference>
<name>A0AA37WGR6_9BACT</name>
<feature type="domain" description="Rhodanese" evidence="1">
    <location>
        <begin position="55"/>
        <end position="141"/>
    </location>
</feature>
<dbReference type="PROSITE" id="PS51257">
    <property type="entry name" value="PROKAR_LIPOPROTEIN"/>
    <property type="match status" value="1"/>
</dbReference>
<dbReference type="EMBL" id="BSOH01000037">
    <property type="protein sequence ID" value="GLR20143.1"/>
    <property type="molecule type" value="Genomic_DNA"/>
</dbReference>
<dbReference type="InterPro" id="IPR001763">
    <property type="entry name" value="Rhodanese-like_dom"/>
</dbReference>
<dbReference type="CDD" id="cd00158">
    <property type="entry name" value="RHOD"/>
    <property type="match status" value="1"/>
</dbReference>
<dbReference type="InterPro" id="IPR036873">
    <property type="entry name" value="Rhodanese-like_dom_sf"/>
</dbReference>
<protein>
    <recommendedName>
        <fullName evidence="1">Rhodanese domain-containing protein</fullName>
    </recommendedName>
</protein>
<dbReference type="PANTHER" id="PTHR43031">
    <property type="entry name" value="FAD-DEPENDENT OXIDOREDUCTASE"/>
    <property type="match status" value="1"/>
</dbReference>
<reference evidence="2" key="2">
    <citation type="submission" date="2023-01" db="EMBL/GenBank/DDBJ databases">
        <title>Draft genome sequence of Portibacter lacus strain NBRC 108769.</title>
        <authorList>
            <person name="Sun Q."/>
            <person name="Mori K."/>
        </authorList>
    </citation>
    <scope>NUCLEOTIDE SEQUENCE</scope>
    <source>
        <strain evidence="2">NBRC 108769</strain>
    </source>
</reference>
<dbReference type="SMART" id="SM00450">
    <property type="entry name" value="RHOD"/>
    <property type="match status" value="1"/>
</dbReference>
<dbReference type="PANTHER" id="PTHR43031:SF1">
    <property type="entry name" value="PYRIDINE NUCLEOTIDE-DISULPHIDE OXIDOREDUCTASE"/>
    <property type="match status" value="1"/>
</dbReference>
<evidence type="ECO:0000313" key="3">
    <source>
        <dbReference type="Proteomes" id="UP001156666"/>
    </source>
</evidence>
<dbReference type="PROSITE" id="PS50206">
    <property type="entry name" value="RHODANESE_3"/>
    <property type="match status" value="1"/>
</dbReference>
<dbReference type="Gene3D" id="3.40.250.10">
    <property type="entry name" value="Rhodanese-like domain"/>
    <property type="match status" value="1"/>
</dbReference>
<evidence type="ECO:0000259" key="1">
    <source>
        <dbReference type="PROSITE" id="PS50206"/>
    </source>
</evidence>
<proteinExistence type="predicted"/>